<dbReference type="SMART" id="SM00642">
    <property type="entry name" value="Aamy"/>
    <property type="match status" value="1"/>
</dbReference>
<dbReference type="PANTHER" id="PTHR10357">
    <property type="entry name" value="ALPHA-AMYLASE FAMILY MEMBER"/>
    <property type="match status" value="1"/>
</dbReference>
<dbReference type="Proteomes" id="UP000264217">
    <property type="component" value="Unassembled WGS sequence"/>
</dbReference>
<evidence type="ECO:0000259" key="2">
    <source>
        <dbReference type="SMART" id="SM00642"/>
    </source>
</evidence>
<feature type="domain" description="Glycosyl hydrolase family 13 catalytic" evidence="2">
    <location>
        <begin position="219"/>
        <end position="572"/>
    </location>
</feature>
<dbReference type="GO" id="GO:0005975">
    <property type="term" value="P:carbohydrate metabolic process"/>
    <property type="evidence" value="ECO:0007669"/>
    <property type="project" value="InterPro"/>
</dbReference>
<evidence type="ECO:0000313" key="3">
    <source>
        <dbReference type="EMBL" id="RFZ93989.1"/>
    </source>
</evidence>
<sequence>MRFLVFLYCLILTTGANTTSYAAAILLHQKDATVWLPSQLISGQVKDFKASEITVHQNDRTFTVKVDALGKFLINVDLQYTANKIWLTAMHNGKQVSSAILNLTLGYQPVAIVKPFAVIKGNKAVLQHKLINNAGEETLNYKWTADSGNPIETVVKTDNGETYVNIPQKDGVYYYTLTVSNKANTVKYKTYVQRKGSNLRAFEIAADNVTWLDSAIIYEITPNTFVKKGTFDDITKKLPEIKRLGINTIWLQPTYKTEHGGQGYDVIDYFNIRKDIGTEQQLANLIIKAKQLGLRVMFDFVPNHTSINHPYAVDCAKYGTNSHYYNFYQHKNDGVAYSSNYHVSEAGFVYYFWDGLVNLNYNNPEVQQWIIEACKYWLNKYDIDGYRFDAVWGLNARTPSFSKRLREELKAIKPDFMLLAEDKASDPNVFKQGFDAAYDWTADTAWVSQWAWQTDHNIRKNLSIFNYTDSLKRVGLLKEQLYADNTNSDKVLRFIENNDVPRFIATHNLEQTKTAAALMFALPGIPMIYNGQEIGSTVHPYSGKAIFSAANGIASGDDKGLFAWYQTLINMRREHPALRSKAIEDVPVINSKSVIAFHKWEGSEHFIVVANMAGNNVEVKLDMERCCSSLPRDKLCFKEVLNKNAFDCIKLNKKDNLVIPINGYQVRWIQVANQ</sequence>
<dbReference type="RefSeq" id="WP_117389555.1">
    <property type="nucleotide sequence ID" value="NZ_QWDC01000001.1"/>
</dbReference>
<protein>
    <submittedName>
        <fullName evidence="3">DUF3459 domain-containing protein</fullName>
    </submittedName>
</protein>
<dbReference type="InterPro" id="IPR017853">
    <property type="entry name" value="GH"/>
</dbReference>
<organism evidence="3 4">
    <name type="scientific">Mucilaginibacter conchicola</name>
    <dbReference type="NCBI Taxonomy" id="2303333"/>
    <lineage>
        <taxon>Bacteria</taxon>
        <taxon>Pseudomonadati</taxon>
        <taxon>Bacteroidota</taxon>
        <taxon>Sphingobacteriia</taxon>
        <taxon>Sphingobacteriales</taxon>
        <taxon>Sphingobacteriaceae</taxon>
        <taxon>Mucilaginibacter</taxon>
    </lineage>
</organism>
<dbReference type="InterPro" id="IPR006047">
    <property type="entry name" value="GH13_cat_dom"/>
</dbReference>
<accession>A0A372NWF3</accession>
<evidence type="ECO:0000256" key="1">
    <source>
        <dbReference type="SAM" id="SignalP"/>
    </source>
</evidence>
<gene>
    <name evidence="3" type="ORF">D0C36_00025</name>
</gene>
<keyword evidence="1" id="KW-0732">Signal</keyword>
<proteinExistence type="predicted"/>
<feature type="signal peptide" evidence="1">
    <location>
        <begin position="1"/>
        <end position="22"/>
    </location>
</feature>
<dbReference type="EMBL" id="QWDC01000001">
    <property type="protein sequence ID" value="RFZ93989.1"/>
    <property type="molecule type" value="Genomic_DNA"/>
</dbReference>
<keyword evidence="4" id="KW-1185">Reference proteome</keyword>
<dbReference type="GO" id="GO:0016798">
    <property type="term" value="F:hydrolase activity, acting on glycosyl bonds"/>
    <property type="evidence" value="ECO:0007669"/>
    <property type="project" value="UniProtKB-KW"/>
</dbReference>
<comment type="caution">
    <text evidence="3">The sequence shown here is derived from an EMBL/GenBank/DDBJ whole genome shotgun (WGS) entry which is preliminary data.</text>
</comment>
<dbReference type="Pfam" id="PF00128">
    <property type="entry name" value="Alpha-amylase"/>
    <property type="match status" value="1"/>
</dbReference>
<feature type="chain" id="PRO_5017026802" evidence="1">
    <location>
        <begin position="23"/>
        <end position="674"/>
    </location>
</feature>
<dbReference type="OrthoDB" id="9806009at2"/>
<evidence type="ECO:0000313" key="4">
    <source>
        <dbReference type="Proteomes" id="UP000264217"/>
    </source>
</evidence>
<dbReference type="AlphaFoldDB" id="A0A372NWF3"/>
<dbReference type="Gene3D" id="3.20.20.80">
    <property type="entry name" value="Glycosidases"/>
    <property type="match status" value="1"/>
</dbReference>
<name>A0A372NWF3_9SPHI</name>
<dbReference type="SUPFAM" id="SSF51445">
    <property type="entry name" value="(Trans)glycosidases"/>
    <property type="match status" value="1"/>
</dbReference>
<reference evidence="3 4" key="1">
    <citation type="submission" date="2018-08" db="EMBL/GenBank/DDBJ databases">
        <title>Mucilaginibacter sp. MYSH2.</title>
        <authorList>
            <person name="Seo T."/>
        </authorList>
    </citation>
    <scope>NUCLEOTIDE SEQUENCE [LARGE SCALE GENOMIC DNA]</scope>
    <source>
        <strain evidence="3 4">MYSH2</strain>
    </source>
</reference>